<evidence type="ECO:0000259" key="11">
    <source>
        <dbReference type="PROSITE" id="PS51900"/>
    </source>
</evidence>
<dbReference type="PANTHER" id="PTHR30349">
    <property type="entry name" value="PHAGE INTEGRASE-RELATED"/>
    <property type="match status" value="1"/>
</dbReference>
<proteinExistence type="predicted"/>
<dbReference type="PROSITE" id="PS51898">
    <property type="entry name" value="TYR_RECOMBINASE"/>
    <property type="match status" value="1"/>
</dbReference>
<keyword evidence="3" id="KW-0132">Cell division</keyword>
<dbReference type="Gene3D" id="1.10.443.10">
    <property type="entry name" value="Intergrase catalytic core"/>
    <property type="match status" value="1"/>
</dbReference>
<dbReference type="InterPro" id="IPR013762">
    <property type="entry name" value="Integrase-like_cat_sf"/>
</dbReference>
<dbReference type="GO" id="GO:0007059">
    <property type="term" value="P:chromosome segregation"/>
    <property type="evidence" value="ECO:0007669"/>
    <property type="project" value="UniProtKB-KW"/>
</dbReference>
<keyword evidence="7" id="KW-0233">DNA recombination</keyword>
<dbReference type="InterPro" id="IPR010998">
    <property type="entry name" value="Integrase_recombinase_N"/>
</dbReference>
<dbReference type="Proteomes" id="UP000654993">
    <property type="component" value="Unassembled WGS sequence"/>
</dbReference>
<dbReference type="Pfam" id="PF00589">
    <property type="entry name" value="Phage_integrase"/>
    <property type="match status" value="1"/>
</dbReference>
<dbReference type="InterPro" id="IPR044068">
    <property type="entry name" value="CB"/>
</dbReference>
<dbReference type="NCBIfam" id="NF003462">
    <property type="entry name" value="PRK05084.1"/>
    <property type="match status" value="1"/>
</dbReference>
<dbReference type="Gene3D" id="1.10.150.130">
    <property type="match status" value="1"/>
</dbReference>
<feature type="domain" description="Tyr recombinase" evidence="10">
    <location>
        <begin position="148"/>
        <end position="354"/>
    </location>
</feature>
<organism evidence="12 13">
    <name type="scientific">Insulibacter thermoxylanivorax</name>
    <dbReference type="NCBI Taxonomy" id="2749268"/>
    <lineage>
        <taxon>Bacteria</taxon>
        <taxon>Bacillati</taxon>
        <taxon>Bacillota</taxon>
        <taxon>Bacilli</taxon>
        <taxon>Bacillales</taxon>
        <taxon>Paenibacillaceae</taxon>
        <taxon>Insulibacter</taxon>
    </lineage>
</organism>
<evidence type="ECO:0000256" key="8">
    <source>
        <dbReference type="ARBA" id="ARBA00023306"/>
    </source>
</evidence>
<dbReference type="GO" id="GO:0051301">
    <property type="term" value="P:cell division"/>
    <property type="evidence" value="ECO:0007669"/>
    <property type="project" value="UniProtKB-KW"/>
</dbReference>
<dbReference type="GO" id="GO:0015074">
    <property type="term" value="P:DNA integration"/>
    <property type="evidence" value="ECO:0007669"/>
    <property type="project" value="UniProtKB-KW"/>
</dbReference>
<dbReference type="PROSITE" id="PS51900">
    <property type="entry name" value="CB"/>
    <property type="match status" value="1"/>
</dbReference>
<keyword evidence="6 9" id="KW-0238">DNA-binding</keyword>
<gene>
    <name evidence="12" type="primary">xerS</name>
    <name evidence="12" type="ORF">PRECH8_14490</name>
</gene>
<evidence type="ECO:0000256" key="9">
    <source>
        <dbReference type="PROSITE-ProRule" id="PRU01248"/>
    </source>
</evidence>
<evidence type="ECO:0000256" key="1">
    <source>
        <dbReference type="ARBA" id="ARBA00004496"/>
    </source>
</evidence>
<evidence type="ECO:0000313" key="12">
    <source>
        <dbReference type="EMBL" id="GFR38153.1"/>
    </source>
</evidence>
<evidence type="ECO:0000256" key="3">
    <source>
        <dbReference type="ARBA" id="ARBA00022618"/>
    </source>
</evidence>
<dbReference type="InterPro" id="IPR011010">
    <property type="entry name" value="DNA_brk_join_enz"/>
</dbReference>
<evidence type="ECO:0000259" key="10">
    <source>
        <dbReference type="PROSITE" id="PS51898"/>
    </source>
</evidence>
<dbReference type="GO" id="GO:0005737">
    <property type="term" value="C:cytoplasm"/>
    <property type="evidence" value="ECO:0007669"/>
    <property type="project" value="UniProtKB-SubCell"/>
</dbReference>
<evidence type="ECO:0000256" key="4">
    <source>
        <dbReference type="ARBA" id="ARBA00022829"/>
    </source>
</evidence>
<dbReference type="GO" id="GO:0006310">
    <property type="term" value="P:DNA recombination"/>
    <property type="evidence" value="ECO:0007669"/>
    <property type="project" value="UniProtKB-KW"/>
</dbReference>
<evidence type="ECO:0000313" key="13">
    <source>
        <dbReference type="Proteomes" id="UP000654993"/>
    </source>
</evidence>
<protein>
    <submittedName>
        <fullName evidence="12">Tyrosine recombinase XerS</fullName>
    </submittedName>
</protein>
<name>A0A916VFR1_9BACL</name>
<reference evidence="12" key="2">
    <citation type="journal article" date="2021" name="Data Brief">
        <title>Draft genome sequence data of the facultative, thermophilic, xylanolytic bacterium Paenibacillus sp. strain DA-C8.</title>
        <authorList>
            <person name="Chhe C."/>
            <person name="Uke A."/>
            <person name="Baramee S."/>
            <person name="Ungkulpasvich U."/>
            <person name="Tachaapaikoon C."/>
            <person name="Pason P."/>
            <person name="Waeonukul R."/>
            <person name="Ratanakhanokchai K."/>
            <person name="Kosugi A."/>
        </authorList>
    </citation>
    <scope>NUCLEOTIDE SEQUENCE</scope>
    <source>
        <strain evidence="12">DA-C8</strain>
    </source>
</reference>
<dbReference type="AlphaFoldDB" id="A0A916VFR1"/>
<dbReference type="RefSeq" id="WP_200966415.1">
    <property type="nucleotide sequence ID" value="NZ_BMAQ01000012.1"/>
</dbReference>
<dbReference type="InterPro" id="IPR050090">
    <property type="entry name" value="Tyrosine_recombinase_XerCD"/>
</dbReference>
<evidence type="ECO:0000256" key="5">
    <source>
        <dbReference type="ARBA" id="ARBA00022908"/>
    </source>
</evidence>
<evidence type="ECO:0000256" key="2">
    <source>
        <dbReference type="ARBA" id="ARBA00022490"/>
    </source>
</evidence>
<comment type="subcellular location">
    <subcellularLocation>
        <location evidence="1">Cytoplasm</location>
    </subcellularLocation>
</comment>
<keyword evidence="13" id="KW-1185">Reference proteome</keyword>
<dbReference type="InterPro" id="IPR002104">
    <property type="entry name" value="Integrase_catalytic"/>
</dbReference>
<dbReference type="SUPFAM" id="SSF56349">
    <property type="entry name" value="DNA breaking-rejoining enzymes"/>
    <property type="match status" value="1"/>
</dbReference>
<dbReference type="PANTHER" id="PTHR30349:SF77">
    <property type="entry name" value="TYROSINE RECOMBINASE XERC"/>
    <property type="match status" value="1"/>
</dbReference>
<accession>A0A916VFR1</accession>
<dbReference type="EMBL" id="BMAQ01000012">
    <property type="protein sequence ID" value="GFR38153.1"/>
    <property type="molecule type" value="Genomic_DNA"/>
</dbReference>
<comment type="caution">
    <text evidence="12">The sequence shown here is derived from an EMBL/GenBank/DDBJ whole genome shotgun (WGS) entry which is preliminary data.</text>
</comment>
<evidence type="ECO:0000256" key="6">
    <source>
        <dbReference type="ARBA" id="ARBA00023125"/>
    </source>
</evidence>
<dbReference type="GO" id="GO:0003677">
    <property type="term" value="F:DNA binding"/>
    <property type="evidence" value="ECO:0007669"/>
    <property type="project" value="UniProtKB-UniRule"/>
</dbReference>
<evidence type="ECO:0000256" key="7">
    <source>
        <dbReference type="ARBA" id="ARBA00023172"/>
    </source>
</evidence>
<keyword evidence="5" id="KW-0229">DNA integration</keyword>
<reference evidence="12" key="1">
    <citation type="submission" date="2020-08" db="EMBL/GenBank/DDBJ databases">
        <authorList>
            <person name="Uke A."/>
            <person name="Chhe C."/>
            <person name="Baramee S."/>
            <person name="Kosugi A."/>
        </authorList>
    </citation>
    <scope>NUCLEOTIDE SEQUENCE</scope>
    <source>
        <strain evidence="12">DA-C8</strain>
    </source>
</reference>
<sequence length="362" mass="42476">MNVIKSQDLRLLEQRLPLFPWYVEQYIEHKLVDLSPSTLLEYTRDFETFFNWMMHEGLTSAPSINQIELIDLERLTISNIDNYKLHLQIRHQNSVATRERKLASLKSLFHYLSQIAEDEDHYPLLKRNVMAKLKTRRITDPKLMANRLQGKILEDDAEIQRFIDFVTRDYRKVIADNPQALHYYERNRIRDTAIVSLILASGIRVSEAVNLDVDDIDLTKKIAHIYRKGSHDPDMKQSVYFAESGKEALQHYLEIRSIRYPHSRHEKALFLAIPRGSSQAKRMSKRAIQQMVTKYAQAFGKPMLSVHKLRHSFATSYYLKNDIYKTQRQLGHASTDTTELYAQLTDKTMEKAINRLNIKVIQ</sequence>
<feature type="domain" description="Core-binding (CB)" evidence="11">
    <location>
        <begin position="17"/>
        <end position="113"/>
    </location>
</feature>
<keyword evidence="4" id="KW-0159">Chromosome partition</keyword>
<keyword evidence="2" id="KW-0963">Cytoplasm</keyword>
<keyword evidence="8" id="KW-0131">Cell cycle</keyword>